<dbReference type="EMBL" id="CP049838">
    <property type="protein sequence ID" value="QJT05667.1"/>
    <property type="molecule type" value="Genomic_DNA"/>
</dbReference>
<accession>A0A6M4WYL4</accession>
<evidence type="ECO:0000313" key="3">
    <source>
        <dbReference type="Proteomes" id="UP000502665"/>
    </source>
</evidence>
<dbReference type="AlphaFoldDB" id="A0A6M4WYL4"/>
<feature type="region of interest" description="Disordered" evidence="1">
    <location>
        <begin position="46"/>
        <end position="81"/>
    </location>
</feature>
<sequence>MPGLDGGAGCVRAAQGLDGRPEQGVQGEIGLDKADRELVLTAALEWDGGSAGRRGQGAPRRARNLPSRPGPDRKRWPHPSSSALAWRIMAV</sequence>
<organism evidence="2 3">
    <name type="scientific">Streptomyces asoensis</name>
    <dbReference type="NCBI Taxonomy" id="249586"/>
    <lineage>
        <taxon>Bacteria</taxon>
        <taxon>Bacillati</taxon>
        <taxon>Actinomycetota</taxon>
        <taxon>Actinomycetes</taxon>
        <taxon>Kitasatosporales</taxon>
        <taxon>Streptomycetaceae</taxon>
        <taxon>Streptomyces</taxon>
    </lineage>
</organism>
<evidence type="ECO:0000256" key="1">
    <source>
        <dbReference type="SAM" id="MobiDB-lite"/>
    </source>
</evidence>
<evidence type="ECO:0000313" key="2">
    <source>
        <dbReference type="EMBL" id="QJT05667.1"/>
    </source>
</evidence>
<dbReference type="RefSeq" id="WP_171400985.1">
    <property type="nucleotide sequence ID" value="NZ_CP049838.1"/>
</dbReference>
<proteinExistence type="predicted"/>
<keyword evidence="3" id="KW-1185">Reference proteome</keyword>
<gene>
    <name evidence="2" type="ORF">G9272_39535</name>
</gene>
<protein>
    <submittedName>
        <fullName evidence="2">Uncharacterized protein</fullName>
    </submittedName>
</protein>
<name>A0A6M4WYL4_9ACTN</name>
<feature type="region of interest" description="Disordered" evidence="1">
    <location>
        <begin position="1"/>
        <end position="24"/>
    </location>
</feature>
<dbReference type="Proteomes" id="UP000502665">
    <property type="component" value="Chromosome"/>
</dbReference>
<reference evidence="2" key="1">
    <citation type="submission" date="2020-03" db="EMBL/GenBank/DDBJ databases">
        <title>Molecular networking-based the target discovery of potent antiproliferative macrolactams: 5/6/7/16 polycyclic ansamycins and glycosylated trienomycin from Streptomyces cacaoi subsp. asoensis.</title>
        <authorList>
            <person name="Liu L.-L."/>
        </authorList>
    </citation>
    <scope>NUCLEOTIDE SEQUENCE [LARGE SCALE GENOMIC DNA]</scope>
    <source>
        <strain evidence="2">H2S5</strain>
    </source>
</reference>